<proteinExistence type="predicted"/>
<dbReference type="Proteomes" id="UP000282028">
    <property type="component" value="Unassembled WGS sequence"/>
</dbReference>
<comment type="caution">
    <text evidence="1">The sequence shown here is derived from an EMBL/GenBank/DDBJ whole genome shotgun (WGS) entry which is preliminary data.</text>
</comment>
<evidence type="ECO:0000313" key="1">
    <source>
        <dbReference type="EMBL" id="RNB68042.1"/>
    </source>
</evidence>
<accession>A0A3M8BX46</accession>
<dbReference type="EMBL" id="RHHR01000047">
    <property type="protein sequence ID" value="RNB68042.1"/>
    <property type="molecule type" value="Genomic_DNA"/>
</dbReference>
<reference evidence="1 2" key="1">
    <citation type="submission" date="2018-10" db="EMBL/GenBank/DDBJ databases">
        <title>Phylogenomics of Brevibacillus.</title>
        <authorList>
            <person name="Dunlap C."/>
        </authorList>
    </citation>
    <scope>NUCLEOTIDE SEQUENCE [LARGE SCALE GENOMIC DNA]</scope>
    <source>
        <strain evidence="1 2">JCM 12215</strain>
    </source>
</reference>
<keyword evidence="2" id="KW-1185">Reference proteome</keyword>
<evidence type="ECO:0000313" key="2">
    <source>
        <dbReference type="Proteomes" id="UP000282028"/>
    </source>
</evidence>
<organism evidence="1 2">
    <name type="scientific">Brevibacillus invocatus</name>
    <dbReference type="NCBI Taxonomy" id="173959"/>
    <lineage>
        <taxon>Bacteria</taxon>
        <taxon>Bacillati</taxon>
        <taxon>Bacillota</taxon>
        <taxon>Bacilli</taxon>
        <taxon>Bacillales</taxon>
        <taxon>Paenibacillaceae</taxon>
        <taxon>Brevibacillus</taxon>
    </lineage>
</organism>
<gene>
    <name evidence="1" type="ORF">EDM52_21380</name>
</gene>
<dbReference type="AlphaFoldDB" id="A0A3M8BX46"/>
<sequence length="61" mass="7309">MSRTELAKQRLEGYTNDLDQLLQEQKKDYSKIVQRAISNEIHQLQKSIRHWDNVLQLQTEV</sequence>
<protein>
    <submittedName>
        <fullName evidence="1">Uncharacterized protein</fullName>
    </submittedName>
</protein>
<name>A0A3M8BX46_9BACL</name>